<feature type="compositionally biased region" description="Polar residues" evidence="9">
    <location>
        <begin position="166"/>
        <end position="219"/>
    </location>
</feature>
<keyword evidence="3" id="KW-0808">Transferase</keyword>
<evidence type="ECO:0000313" key="11">
    <source>
        <dbReference type="EMBL" id="MBW80614.1"/>
    </source>
</evidence>
<evidence type="ECO:0000256" key="9">
    <source>
        <dbReference type="SAM" id="MobiDB-lite"/>
    </source>
</evidence>
<dbReference type="InterPro" id="IPR013083">
    <property type="entry name" value="Znf_RING/FYVE/PHD"/>
</dbReference>
<evidence type="ECO:0000256" key="3">
    <source>
        <dbReference type="ARBA" id="ARBA00022679"/>
    </source>
</evidence>
<organism evidence="11">
    <name type="scientific">Rhizophora mucronata</name>
    <name type="common">Asiatic mangrove</name>
    <dbReference type="NCBI Taxonomy" id="61149"/>
    <lineage>
        <taxon>Eukaryota</taxon>
        <taxon>Viridiplantae</taxon>
        <taxon>Streptophyta</taxon>
        <taxon>Embryophyta</taxon>
        <taxon>Tracheophyta</taxon>
        <taxon>Spermatophyta</taxon>
        <taxon>Magnoliopsida</taxon>
        <taxon>eudicotyledons</taxon>
        <taxon>Gunneridae</taxon>
        <taxon>Pentapetalae</taxon>
        <taxon>rosids</taxon>
        <taxon>fabids</taxon>
        <taxon>Malpighiales</taxon>
        <taxon>Rhizophoraceae</taxon>
        <taxon>Rhizophora</taxon>
    </lineage>
</organism>
<evidence type="ECO:0000256" key="6">
    <source>
        <dbReference type="ARBA" id="ARBA00022786"/>
    </source>
</evidence>
<dbReference type="Pfam" id="PF13639">
    <property type="entry name" value="zf-RING_2"/>
    <property type="match status" value="1"/>
</dbReference>
<evidence type="ECO:0000256" key="8">
    <source>
        <dbReference type="PROSITE-ProRule" id="PRU00175"/>
    </source>
</evidence>
<reference evidence="11" key="1">
    <citation type="submission" date="2018-02" db="EMBL/GenBank/DDBJ databases">
        <title>Rhizophora mucronata_Transcriptome.</title>
        <authorList>
            <person name="Meera S.P."/>
            <person name="Sreeshan A."/>
            <person name="Augustine A."/>
        </authorList>
    </citation>
    <scope>NUCLEOTIDE SEQUENCE</scope>
    <source>
        <tissue evidence="11">Leaf</tissue>
    </source>
</reference>
<proteinExistence type="predicted"/>
<keyword evidence="6" id="KW-0833">Ubl conjugation pathway</keyword>
<dbReference type="Gene3D" id="3.30.40.10">
    <property type="entry name" value="Zinc/RING finger domain, C3HC4 (zinc finger)"/>
    <property type="match status" value="1"/>
</dbReference>
<evidence type="ECO:0000256" key="1">
    <source>
        <dbReference type="ARBA" id="ARBA00000900"/>
    </source>
</evidence>
<evidence type="ECO:0000259" key="10">
    <source>
        <dbReference type="PROSITE" id="PS50089"/>
    </source>
</evidence>
<comment type="catalytic activity">
    <reaction evidence="1">
        <text>S-ubiquitinyl-[E2 ubiquitin-conjugating enzyme]-L-cysteine + [acceptor protein]-L-lysine = [E2 ubiquitin-conjugating enzyme]-L-cysteine + N(6)-ubiquitinyl-[acceptor protein]-L-lysine.</text>
        <dbReference type="EC" id="2.3.2.27"/>
    </reaction>
</comment>
<dbReference type="InterPro" id="IPR001841">
    <property type="entry name" value="Znf_RING"/>
</dbReference>
<keyword evidence="5 8" id="KW-0863">Zinc-finger</keyword>
<dbReference type="PANTHER" id="PTHR46463">
    <property type="entry name" value="ZINC FINGER, RING/FYVE/PHD-TYPE"/>
    <property type="match status" value="1"/>
</dbReference>
<dbReference type="SMART" id="SM00184">
    <property type="entry name" value="RING"/>
    <property type="match status" value="1"/>
</dbReference>
<feature type="domain" description="RING-type" evidence="10">
    <location>
        <begin position="28"/>
        <end position="68"/>
    </location>
</feature>
<feature type="region of interest" description="Disordered" evidence="9">
    <location>
        <begin position="155"/>
        <end position="247"/>
    </location>
</feature>
<evidence type="ECO:0000256" key="5">
    <source>
        <dbReference type="ARBA" id="ARBA00022771"/>
    </source>
</evidence>
<dbReference type="PROSITE" id="PS50089">
    <property type="entry name" value="ZF_RING_2"/>
    <property type="match status" value="1"/>
</dbReference>
<dbReference type="GO" id="GO:0008270">
    <property type="term" value="F:zinc ion binding"/>
    <property type="evidence" value="ECO:0007669"/>
    <property type="project" value="UniProtKB-KW"/>
</dbReference>
<evidence type="ECO:0000256" key="4">
    <source>
        <dbReference type="ARBA" id="ARBA00022723"/>
    </source>
</evidence>
<dbReference type="AlphaFoldDB" id="A0A2P2IHB4"/>
<keyword evidence="4" id="KW-0479">Metal-binding</keyword>
<dbReference type="SUPFAM" id="SSF57850">
    <property type="entry name" value="RING/U-box"/>
    <property type="match status" value="1"/>
</dbReference>
<keyword evidence="7" id="KW-0862">Zinc</keyword>
<protein>
    <recommendedName>
        <fullName evidence="2">RING-type E3 ubiquitin transferase</fullName>
        <ecNumber evidence="2">2.3.2.27</ecNumber>
    </recommendedName>
</protein>
<dbReference type="EC" id="2.3.2.27" evidence="2"/>
<evidence type="ECO:0000256" key="2">
    <source>
        <dbReference type="ARBA" id="ARBA00012483"/>
    </source>
</evidence>
<sequence length="380" mass="41224">MLSFASSAFSSSSSSRAADLDSAVEDACSICLEPFSSDDPATVTSCKHEYHLQCILEWLQRSKECPICWQSVVLQDPASQELLAAVESERLLRSRNRFPAAPTNAAHLHQDCLVEQDSYSDDSDVDEHILQHLAAAASRARSFCRREVQRSPGCGPSEVFVFTSPERVQQTRTPPEEGQSLSYGSLGGNSPDSVRASVTSQRLPSSAVTSFMSTGSGTSADRDGPLKPRFLFAQSPTDSQDSEMSSLSESIKSKWSSASARYKESISRSTRGIKEKLLAQNNSVKELSRGVQREVSAGIAGVARMIERLDLTPNRAGSSSPVSGFTGGNTNLFTKGKEVQEIISPSDGERNGITQNMSLNAHIFCTVPDRAEVNHVQRDH</sequence>
<evidence type="ECO:0000256" key="7">
    <source>
        <dbReference type="ARBA" id="ARBA00022833"/>
    </source>
</evidence>
<accession>A0A2P2IHB4</accession>
<dbReference type="GO" id="GO:0061630">
    <property type="term" value="F:ubiquitin protein ligase activity"/>
    <property type="evidence" value="ECO:0007669"/>
    <property type="project" value="UniProtKB-EC"/>
</dbReference>
<name>A0A2P2IHB4_RHIMU</name>
<dbReference type="PANTHER" id="PTHR46463:SF16">
    <property type="entry name" value="E3 UBIQUITIN-PROTEIN LIGASE RHF1A"/>
    <property type="match status" value="1"/>
</dbReference>
<dbReference type="EMBL" id="GGEC01000131">
    <property type="protein sequence ID" value="MBW80614.1"/>
    <property type="molecule type" value="Transcribed_RNA"/>
</dbReference>